<comment type="catalytic activity">
    <reaction evidence="6">
        <text>an N(4)-(oligosaccharide-(1-&gt;3)-[oligosaccharide-(1-&gt;6)]-beta-D-Man-(1-&gt;4)-beta-D-GlcNAc-(1-&gt;4)-alpha-D-GlcNAc)-L-asparaginyl-[protein] + H2O = an oligosaccharide-(1-&gt;3)-[oligosaccharide-(1-&gt;6)]-beta-D-Man-(1-&gt;4)-D-GlcNAc + N(4)-(N-acetyl-beta-D-glucosaminyl)-L-asparaginyl-[protein]</text>
        <dbReference type="Rhea" id="RHEA:73067"/>
        <dbReference type="Rhea" id="RHEA-COMP:12603"/>
        <dbReference type="Rhea" id="RHEA-COMP:18176"/>
        <dbReference type="ChEBI" id="CHEBI:15377"/>
        <dbReference type="ChEBI" id="CHEBI:132248"/>
        <dbReference type="ChEBI" id="CHEBI:192714"/>
        <dbReference type="ChEBI" id="CHEBI:192715"/>
        <dbReference type="EC" id="3.2.1.96"/>
    </reaction>
</comment>
<evidence type="ECO:0000313" key="8">
    <source>
        <dbReference type="EMBL" id="KRK12860.1"/>
    </source>
</evidence>
<evidence type="ECO:0000259" key="7">
    <source>
        <dbReference type="Pfam" id="PF23916"/>
    </source>
</evidence>
<proteinExistence type="inferred from homology"/>
<dbReference type="Gene3D" id="3.20.20.80">
    <property type="entry name" value="Glycosidases"/>
    <property type="match status" value="1"/>
</dbReference>
<evidence type="ECO:0000256" key="6">
    <source>
        <dbReference type="ARBA" id="ARBA00034414"/>
    </source>
</evidence>
<accession>A0A0R1ETZ9</accession>
<evidence type="ECO:0000256" key="3">
    <source>
        <dbReference type="ARBA" id="ARBA00022729"/>
    </source>
</evidence>
<evidence type="ECO:0000256" key="5">
    <source>
        <dbReference type="ARBA" id="ARBA00023295"/>
    </source>
</evidence>
<evidence type="ECO:0000256" key="1">
    <source>
        <dbReference type="ARBA" id="ARBA00009336"/>
    </source>
</evidence>
<dbReference type="Pfam" id="PF23916">
    <property type="entry name" value="TIM-barrel_EndoS"/>
    <property type="match status" value="1"/>
</dbReference>
<gene>
    <name evidence="8" type="ORF">FD51_GL002451</name>
</gene>
<sequence>MTMKKGFKLRWVSWLIVASGIFLSLMVKPQSVSASAETPQKTFMVYYRAWRDQAMHGVNTTILDPNPQSMLDLPYGINIINVFSYVPAGQEAKAQPFFDKLKDVYAPEMHRRGTKLVRALDYGRMVDGLIQQYGKNPTASEIDEYVQTLIYELSGQWGLDGIDIDMEQSPDAEKVALSDRIIRTMGQYLGPKAENGTLLIYDTNGSYLAPFENVMSYFSNLGYQQYGSGPNRTEKMRQTYTAAGFPQNRLLAGLTFPEEGDHNRWYDTDPNHFLRSNMHTVAAFSRENLGGMFVYAVDRDGRTYEEPDFSHIRKTTYRWTKTAILETKGYPLNEIKAAAYRHLKKIAPQISPIQYQLLHRQINQATNAFEVNSVFMKDDFNGAVDPTFDAVKEMQTGM</sequence>
<dbReference type="eggNOG" id="COG3469">
    <property type="taxonomic scope" value="Bacteria"/>
</dbReference>
<feature type="domain" description="Endo-beta-N-acetylglucosaminidase EndoS/F2-like TIM-barrel" evidence="7">
    <location>
        <begin position="45"/>
        <end position="294"/>
    </location>
</feature>
<evidence type="ECO:0000256" key="4">
    <source>
        <dbReference type="ARBA" id="ARBA00022801"/>
    </source>
</evidence>
<dbReference type="EMBL" id="AZCT01000004">
    <property type="protein sequence ID" value="KRK12860.1"/>
    <property type="molecule type" value="Genomic_DNA"/>
</dbReference>
<name>A0A0R1ETZ9_LACZE</name>
<organism evidence="8 9">
    <name type="scientific">Lacticaseibacillus zeae DSM 20178 = KCTC 3804</name>
    <dbReference type="NCBI Taxonomy" id="1423816"/>
    <lineage>
        <taxon>Bacteria</taxon>
        <taxon>Bacillati</taxon>
        <taxon>Bacillota</taxon>
        <taxon>Bacilli</taxon>
        <taxon>Lactobacillales</taxon>
        <taxon>Lactobacillaceae</taxon>
        <taxon>Lacticaseibacillus</taxon>
    </lineage>
</organism>
<dbReference type="SUPFAM" id="SSF51445">
    <property type="entry name" value="(Trans)glycosidases"/>
    <property type="match status" value="1"/>
</dbReference>
<dbReference type="EC" id="3.2.1.96" evidence="2"/>
<comment type="caution">
    <text evidence="8">The sequence shown here is derived from an EMBL/GenBank/DDBJ whole genome shotgun (WGS) entry which is preliminary data.</text>
</comment>
<dbReference type="PATRIC" id="fig|1423816.3.peg.2549"/>
<dbReference type="GO" id="GO:0005975">
    <property type="term" value="P:carbohydrate metabolic process"/>
    <property type="evidence" value="ECO:0007669"/>
    <property type="project" value="InterPro"/>
</dbReference>
<dbReference type="InterPro" id="IPR057016">
    <property type="entry name" value="EndoS_F2-like_TIM-barrel"/>
</dbReference>
<evidence type="ECO:0000313" key="9">
    <source>
        <dbReference type="Proteomes" id="UP000051984"/>
    </source>
</evidence>
<comment type="similarity">
    <text evidence="1">Belongs to the glycosyl hydrolase 18 family.</text>
</comment>
<keyword evidence="3" id="KW-0732">Signal</keyword>
<dbReference type="Proteomes" id="UP000051984">
    <property type="component" value="Unassembled WGS sequence"/>
</dbReference>
<keyword evidence="5 8" id="KW-0326">Glycosidase</keyword>
<protein>
    <recommendedName>
        <fullName evidence="2">mannosyl-glycoprotein endo-beta-N-acetylglucosaminidase</fullName>
        <ecNumber evidence="2">3.2.1.96</ecNumber>
    </recommendedName>
</protein>
<dbReference type="PROSITE" id="PS01095">
    <property type="entry name" value="GH18_1"/>
    <property type="match status" value="1"/>
</dbReference>
<reference evidence="8 9" key="1">
    <citation type="journal article" date="2015" name="Genome Announc.">
        <title>Expanding the biotechnology potential of lactobacilli through comparative genomics of 213 strains and associated genera.</title>
        <authorList>
            <person name="Sun Z."/>
            <person name="Harris H.M."/>
            <person name="McCann A."/>
            <person name="Guo C."/>
            <person name="Argimon S."/>
            <person name="Zhang W."/>
            <person name="Yang X."/>
            <person name="Jeffery I.B."/>
            <person name="Cooney J.C."/>
            <person name="Kagawa T.F."/>
            <person name="Liu W."/>
            <person name="Song Y."/>
            <person name="Salvetti E."/>
            <person name="Wrobel A."/>
            <person name="Rasinkangas P."/>
            <person name="Parkhill J."/>
            <person name="Rea M.C."/>
            <person name="O'Sullivan O."/>
            <person name="Ritari J."/>
            <person name="Douillard F.P."/>
            <person name="Paul Ross R."/>
            <person name="Yang R."/>
            <person name="Briner A.E."/>
            <person name="Felis G.E."/>
            <person name="de Vos W.M."/>
            <person name="Barrangou R."/>
            <person name="Klaenhammer T.R."/>
            <person name="Caufield P.W."/>
            <person name="Cui Y."/>
            <person name="Zhang H."/>
            <person name="O'Toole P.W."/>
        </authorList>
    </citation>
    <scope>NUCLEOTIDE SEQUENCE [LARGE SCALE GENOMIC DNA]</scope>
    <source>
        <strain evidence="8 9">DSM 20178</strain>
    </source>
</reference>
<dbReference type="InterPro" id="IPR017853">
    <property type="entry name" value="GH"/>
</dbReference>
<dbReference type="AlphaFoldDB" id="A0A0R1ETZ9"/>
<dbReference type="GO" id="GO:0033925">
    <property type="term" value="F:mannosyl-glycoprotein endo-beta-N-acetylglucosaminidase activity"/>
    <property type="evidence" value="ECO:0007669"/>
    <property type="project" value="UniProtKB-EC"/>
</dbReference>
<dbReference type="InterPro" id="IPR001579">
    <property type="entry name" value="Glyco_hydro_18_chit_AS"/>
</dbReference>
<evidence type="ECO:0000256" key="2">
    <source>
        <dbReference type="ARBA" id="ARBA00012566"/>
    </source>
</evidence>
<keyword evidence="4" id="KW-0378">Hydrolase</keyword>